<evidence type="ECO:0000313" key="2">
    <source>
        <dbReference type="Proteomes" id="UP000887116"/>
    </source>
</evidence>
<dbReference type="AlphaFoldDB" id="A0A8X6HMD2"/>
<dbReference type="EMBL" id="BMAO01035776">
    <property type="protein sequence ID" value="GFR05869.1"/>
    <property type="molecule type" value="Genomic_DNA"/>
</dbReference>
<comment type="caution">
    <text evidence="1">The sequence shown here is derived from an EMBL/GenBank/DDBJ whole genome shotgun (WGS) entry which is preliminary data.</text>
</comment>
<reference evidence="1" key="1">
    <citation type="submission" date="2020-07" db="EMBL/GenBank/DDBJ databases">
        <title>Multicomponent nature underlies the extraordinary mechanical properties of spider dragline silk.</title>
        <authorList>
            <person name="Kono N."/>
            <person name="Nakamura H."/>
            <person name="Mori M."/>
            <person name="Yoshida Y."/>
            <person name="Ohtoshi R."/>
            <person name="Malay A.D."/>
            <person name="Moran D.A.P."/>
            <person name="Tomita M."/>
            <person name="Numata K."/>
            <person name="Arakawa K."/>
        </authorList>
    </citation>
    <scope>NUCLEOTIDE SEQUENCE</scope>
</reference>
<name>A0A8X6HMD2_TRICU</name>
<sequence length="94" mass="11028">MDFQNIALMIHELNFPEILMTALKCVGIDLESIQRNSIDFQPSLDYSPPLTKRRFLSESSIPEDLYHIVRYSRRSFIKNFGLQKQIGILLFHNN</sequence>
<dbReference type="Proteomes" id="UP000887116">
    <property type="component" value="Unassembled WGS sequence"/>
</dbReference>
<gene>
    <name evidence="1" type="ORF">TNCT_140001</name>
</gene>
<evidence type="ECO:0000313" key="1">
    <source>
        <dbReference type="EMBL" id="GFR05869.1"/>
    </source>
</evidence>
<organism evidence="1 2">
    <name type="scientific">Trichonephila clavata</name>
    <name type="common">Joro spider</name>
    <name type="synonym">Nephila clavata</name>
    <dbReference type="NCBI Taxonomy" id="2740835"/>
    <lineage>
        <taxon>Eukaryota</taxon>
        <taxon>Metazoa</taxon>
        <taxon>Ecdysozoa</taxon>
        <taxon>Arthropoda</taxon>
        <taxon>Chelicerata</taxon>
        <taxon>Arachnida</taxon>
        <taxon>Araneae</taxon>
        <taxon>Araneomorphae</taxon>
        <taxon>Entelegynae</taxon>
        <taxon>Araneoidea</taxon>
        <taxon>Nephilidae</taxon>
        <taxon>Trichonephila</taxon>
    </lineage>
</organism>
<accession>A0A8X6HMD2</accession>
<protein>
    <submittedName>
        <fullName evidence="1">Uncharacterized protein</fullName>
    </submittedName>
</protein>
<keyword evidence="2" id="KW-1185">Reference proteome</keyword>
<proteinExistence type="predicted"/>